<evidence type="ECO:0000313" key="2">
    <source>
        <dbReference type="EMBL" id="MBU9713771.1"/>
    </source>
</evidence>
<comment type="caution">
    <text evidence="2">The sequence shown here is derived from an EMBL/GenBank/DDBJ whole genome shotgun (WGS) entry which is preliminary data.</text>
</comment>
<reference evidence="2 3" key="1">
    <citation type="submission" date="2021-06" db="EMBL/GenBank/DDBJ databases">
        <title>Bacillus sp. RD4P76, an endophyte from a halophyte.</title>
        <authorList>
            <person name="Sun J.-Q."/>
        </authorList>
    </citation>
    <scope>NUCLEOTIDE SEQUENCE [LARGE SCALE GENOMIC DNA]</scope>
    <source>
        <strain evidence="2 3">CGMCC 1.15917</strain>
    </source>
</reference>
<keyword evidence="1" id="KW-0472">Membrane</keyword>
<dbReference type="EMBL" id="JAHQCS010000151">
    <property type="protein sequence ID" value="MBU9713771.1"/>
    <property type="molecule type" value="Genomic_DNA"/>
</dbReference>
<keyword evidence="1" id="KW-0812">Transmembrane</keyword>
<dbReference type="Proteomes" id="UP000784880">
    <property type="component" value="Unassembled WGS sequence"/>
</dbReference>
<keyword evidence="1" id="KW-1133">Transmembrane helix</keyword>
<protein>
    <submittedName>
        <fullName evidence="2">Uncharacterized protein</fullName>
    </submittedName>
</protein>
<sequence length="105" mass="11725">MFKKQLKKFKTTFSVPFIYMAMAPLVARLIGENHSYQAFKECDGYAHGLGTVKVENTTFSVPMRVGAGARQRKAKAPEITSVGQCLFLYKHLSEVYPFIGQNATS</sequence>
<feature type="transmembrane region" description="Helical" evidence="1">
    <location>
        <begin position="12"/>
        <end position="31"/>
    </location>
</feature>
<name>A0ABS6JJL0_9BACI</name>
<evidence type="ECO:0000256" key="1">
    <source>
        <dbReference type="SAM" id="Phobius"/>
    </source>
</evidence>
<evidence type="ECO:0000313" key="3">
    <source>
        <dbReference type="Proteomes" id="UP000784880"/>
    </source>
</evidence>
<organism evidence="2 3">
    <name type="scientific">Evansella tamaricis</name>
    <dbReference type="NCBI Taxonomy" id="2069301"/>
    <lineage>
        <taxon>Bacteria</taxon>
        <taxon>Bacillati</taxon>
        <taxon>Bacillota</taxon>
        <taxon>Bacilli</taxon>
        <taxon>Bacillales</taxon>
        <taxon>Bacillaceae</taxon>
        <taxon>Evansella</taxon>
    </lineage>
</organism>
<proteinExistence type="predicted"/>
<keyword evidence="3" id="KW-1185">Reference proteome</keyword>
<accession>A0ABS6JJL0</accession>
<gene>
    <name evidence="2" type="ORF">KS419_18745</name>
</gene>
<dbReference type="RefSeq" id="WP_217067919.1">
    <property type="nucleotide sequence ID" value="NZ_JAHQCS010000151.1"/>
</dbReference>